<evidence type="ECO:0000259" key="3">
    <source>
        <dbReference type="Pfam" id="PF02581"/>
    </source>
</evidence>
<proteinExistence type="predicted"/>
<dbReference type="GO" id="GO:0005737">
    <property type="term" value="C:cytoplasm"/>
    <property type="evidence" value="ECO:0007669"/>
    <property type="project" value="TreeGrafter"/>
</dbReference>
<feature type="domain" description="Thiamine phosphate synthase/TenI" evidence="3">
    <location>
        <begin position="64"/>
        <end position="234"/>
    </location>
</feature>
<protein>
    <submittedName>
        <fullName evidence="4">Thiamine-phosphate pyrophosphorylase</fullName>
        <ecNumber evidence="4">2.5.1.3</ecNumber>
    </submittedName>
</protein>
<keyword evidence="4" id="KW-0808">Transferase</keyword>
<sequence length="247" mass="26068">MTKILVLKRGGTRYGSGMTLTLADSLLRLNSETCRSFRSGSAGSGDRALPAVILMTDTRRGSPLRAAQALPAGAAVLIRNYDDPAREILALRLATVARRRRLVLMLAVKDPVRDLDLALRIGAGGLHLPEGILRSVGLTRLRLWRQGGVGRFITAAAHSLPAVLRAQRAGIDAVLVSPVFPTLSHPGSPVLGLRPVRACVRHSRIPVLALGGLSLSTVRSLTGSGVWGGAAIGGLVPERSPITETPR</sequence>
<dbReference type="RefSeq" id="WP_184262298.1">
    <property type="nucleotide sequence ID" value="NZ_JACIIX010000003.1"/>
</dbReference>
<dbReference type="InterPro" id="IPR022998">
    <property type="entry name" value="ThiamineP_synth_TenI"/>
</dbReference>
<dbReference type="Gene3D" id="3.20.20.70">
    <property type="entry name" value="Aldolase class I"/>
    <property type="match status" value="1"/>
</dbReference>
<dbReference type="GO" id="GO:0009228">
    <property type="term" value="P:thiamine biosynthetic process"/>
    <property type="evidence" value="ECO:0007669"/>
    <property type="project" value="UniProtKB-KW"/>
</dbReference>
<evidence type="ECO:0000256" key="1">
    <source>
        <dbReference type="ARBA" id="ARBA00004948"/>
    </source>
</evidence>
<dbReference type="Pfam" id="PF02581">
    <property type="entry name" value="TMP-TENI"/>
    <property type="match status" value="1"/>
</dbReference>
<dbReference type="PANTHER" id="PTHR20857">
    <property type="entry name" value="THIAMINE-PHOSPHATE PYROPHOSPHORYLASE"/>
    <property type="match status" value="1"/>
</dbReference>
<dbReference type="GO" id="GO:0004789">
    <property type="term" value="F:thiamine-phosphate diphosphorylase activity"/>
    <property type="evidence" value="ECO:0007669"/>
    <property type="project" value="UniProtKB-EC"/>
</dbReference>
<comment type="pathway">
    <text evidence="1">Cofactor biosynthesis; thiamine diphosphate biosynthesis.</text>
</comment>
<name>A0A7X0DN16_NOVIT</name>
<dbReference type="Proteomes" id="UP000544872">
    <property type="component" value="Unassembled WGS sequence"/>
</dbReference>
<comment type="caution">
    <text evidence="4">The sequence shown here is derived from an EMBL/GenBank/DDBJ whole genome shotgun (WGS) entry which is preliminary data.</text>
</comment>
<dbReference type="AlphaFoldDB" id="A0A7X0DN16"/>
<keyword evidence="5" id="KW-1185">Reference proteome</keyword>
<keyword evidence="2" id="KW-0784">Thiamine biosynthesis</keyword>
<evidence type="ECO:0000256" key="2">
    <source>
        <dbReference type="ARBA" id="ARBA00022977"/>
    </source>
</evidence>
<reference evidence="4 5" key="1">
    <citation type="submission" date="2020-08" db="EMBL/GenBank/DDBJ databases">
        <title>Genomic Encyclopedia of Type Strains, Phase IV (KMG-IV): sequencing the most valuable type-strain genomes for metagenomic binning, comparative biology and taxonomic classification.</title>
        <authorList>
            <person name="Goeker M."/>
        </authorList>
    </citation>
    <scope>NUCLEOTIDE SEQUENCE [LARGE SCALE GENOMIC DNA]</scope>
    <source>
        <strain evidence="4 5">DSM 11590</strain>
    </source>
</reference>
<dbReference type="CDD" id="cd00564">
    <property type="entry name" value="TMP_TenI"/>
    <property type="match status" value="1"/>
</dbReference>
<dbReference type="PANTHER" id="PTHR20857:SF15">
    <property type="entry name" value="THIAMINE-PHOSPHATE SYNTHASE"/>
    <property type="match status" value="1"/>
</dbReference>
<evidence type="ECO:0000313" key="4">
    <source>
        <dbReference type="EMBL" id="MBB6209762.1"/>
    </source>
</evidence>
<dbReference type="InterPro" id="IPR036206">
    <property type="entry name" value="ThiamineP_synth_sf"/>
</dbReference>
<gene>
    <name evidence="4" type="ORF">FHS48_001170</name>
</gene>
<evidence type="ECO:0000313" key="5">
    <source>
        <dbReference type="Proteomes" id="UP000544872"/>
    </source>
</evidence>
<dbReference type="EMBL" id="JACIIX010000003">
    <property type="protein sequence ID" value="MBB6209762.1"/>
    <property type="molecule type" value="Genomic_DNA"/>
</dbReference>
<dbReference type="SUPFAM" id="SSF51391">
    <property type="entry name" value="Thiamin phosphate synthase"/>
    <property type="match status" value="1"/>
</dbReference>
<organism evidence="4 5">
    <name type="scientific">Novispirillum itersonii</name>
    <name type="common">Aquaspirillum itersonii</name>
    <dbReference type="NCBI Taxonomy" id="189"/>
    <lineage>
        <taxon>Bacteria</taxon>
        <taxon>Pseudomonadati</taxon>
        <taxon>Pseudomonadota</taxon>
        <taxon>Alphaproteobacteria</taxon>
        <taxon>Rhodospirillales</taxon>
        <taxon>Novispirillaceae</taxon>
        <taxon>Novispirillum</taxon>
    </lineage>
</organism>
<dbReference type="EC" id="2.5.1.3" evidence="4"/>
<accession>A0A7X0DN16</accession>
<dbReference type="InterPro" id="IPR013785">
    <property type="entry name" value="Aldolase_TIM"/>
</dbReference>